<keyword evidence="3" id="KW-1185">Reference proteome</keyword>
<evidence type="ECO:0000313" key="3">
    <source>
        <dbReference type="Proteomes" id="UP001175211"/>
    </source>
</evidence>
<organism evidence="2 3">
    <name type="scientific">Armillaria tabescens</name>
    <name type="common">Ringless honey mushroom</name>
    <name type="synonym">Agaricus tabescens</name>
    <dbReference type="NCBI Taxonomy" id="1929756"/>
    <lineage>
        <taxon>Eukaryota</taxon>
        <taxon>Fungi</taxon>
        <taxon>Dikarya</taxon>
        <taxon>Basidiomycota</taxon>
        <taxon>Agaricomycotina</taxon>
        <taxon>Agaricomycetes</taxon>
        <taxon>Agaricomycetidae</taxon>
        <taxon>Agaricales</taxon>
        <taxon>Marasmiineae</taxon>
        <taxon>Physalacriaceae</taxon>
        <taxon>Desarmillaria</taxon>
    </lineage>
</organism>
<dbReference type="Proteomes" id="UP001175211">
    <property type="component" value="Unassembled WGS sequence"/>
</dbReference>
<protein>
    <submittedName>
        <fullName evidence="2">Uncharacterized protein</fullName>
    </submittedName>
</protein>
<keyword evidence="1" id="KW-0812">Transmembrane</keyword>
<proteinExistence type="predicted"/>
<name>A0AA39K0Y2_ARMTA</name>
<gene>
    <name evidence="2" type="ORF">EV420DRAFT_1560601</name>
</gene>
<dbReference type="AlphaFoldDB" id="A0AA39K0Y2"/>
<reference evidence="2" key="1">
    <citation type="submission" date="2023-06" db="EMBL/GenBank/DDBJ databases">
        <authorList>
            <consortium name="Lawrence Berkeley National Laboratory"/>
            <person name="Ahrendt S."/>
            <person name="Sahu N."/>
            <person name="Indic B."/>
            <person name="Wong-Bajracharya J."/>
            <person name="Merenyi Z."/>
            <person name="Ke H.-M."/>
            <person name="Monk M."/>
            <person name="Kocsube S."/>
            <person name="Drula E."/>
            <person name="Lipzen A."/>
            <person name="Balint B."/>
            <person name="Henrissat B."/>
            <person name="Andreopoulos B."/>
            <person name="Martin F.M."/>
            <person name="Harder C.B."/>
            <person name="Rigling D."/>
            <person name="Ford K.L."/>
            <person name="Foster G.D."/>
            <person name="Pangilinan J."/>
            <person name="Papanicolaou A."/>
            <person name="Barry K."/>
            <person name="LaButti K."/>
            <person name="Viragh M."/>
            <person name="Koriabine M."/>
            <person name="Yan M."/>
            <person name="Riley R."/>
            <person name="Champramary S."/>
            <person name="Plett K.L."/>
            <person name="Tsai I.J."/>
            <person name="Slot J."/>
            <person name="Sipos G."/>
            <person name="Plett J."/>
            <person name="Nagy L.G."/>
            <person name="Grigoriev I.V."/>
        </authorList>
    </citation>
    <scope>NUCLEOTIDE SEQUENCE</scope>
    <source>
        <strain evidence="2">CCBAS 213</strain>
    </source>
</reference>
<keyword evidence="1" id="KW-1133">Transmembrane helix</keyword>
<accession>A0AA39K0Y2</accession>
<keyword evidence="1" id="KW-0472">Membrane</keyword>
<feature type="transmembrane region" description="Helical" evidence="1">
    <location>
        <begin position="94"/>
        <end position="119"/>
    </location>
</feature>
<sequence length="137" mass="15555">MMFRVYCLLNAESRISSTQVADLQDETFFHPPIHHGNTSITASSKHLLSLMLRQGHGYTLWLPEPISNLPPDCVCDGTPFGDLGYLADSGRFDYLFNIFMGTLRILLIRISIVYLLVLYRSRWILVDGKDWSSTIGT</sequence>
<dbReference type="GeneID" id="85357370"/>
<evidence type="ECO:0000313" key="2">
    <source>
        <dbReference type="EMBL" id="KAK0451361.1"/>
    </source>
</evidence>
<dbReference type="RefSeq" id="XP_060327698.1">
    <property type="nucleotide sequence ID" value="XM_060473822.1"/>
</dbReference>
<evidence type="ECO:0000256" key="1">
    <source>
        <dbReference type="SAM" id="Phobius"/>
    </source>
</evidence>
<comment type="caution">
    <text evidence="2">The sequence shown here is derived from an EMBL/GenBank/DDBJ whole genome shotgun (WGS) entry which is preliminary data.</text>
</comment>
<dbReference type="EMBL" id="JAUEPS010000033">
    <property type="protein sequence ID" value="KAK0451361.1"/>
    <property type="molecule type" value="Genomic_DNA"/>
</dbReference>